<evidence type="ECO:0000313" key="12">
    <source>
        <dbReference type="Proteomes" id="UP000516480"/>
    </source>
</evidence>
<dbReference type="PANTHER" id="PTHR21347">
    <property type="entry name" value="CLEFT LIP AND PALATE ASSOCIATED TRANSMEMBRANE PROTEIN-RELATED"/>
    <property type="match status" value="1"/>
</dbReference>
<evidence type="ECO:0000313" key="7">
    <source>
        <dbReference type="EMBL" id="SCM22059.1"/>
    </source>
</evidence>
<evidence type="ECO:0000313" key="10">
    <source>
        <dbReference type="Proteomes" id="UP000219860"/>
    </source>
</evidence>
<organism evidence="7 12">
    <name type="scientific">Plasmodium berghei</name>
    <dbReference type="NCBI Taxonomy" id="5821"/>
    <lineage>
        <taxon>Eukaryota</taxon>
        <taxon>Sar</taxon>
        <taxon>Alveolata</taxon>
        <taxon>Apicomplexa</taxon>
        <taxon>Aconoidasida</taxon>
        <taxon>Haemosporida</taxon>
        <taxon>Plasmodiidae</taxon>
        <taxon>Plasmodium</taxon>
        <taxon>Plasmodium (Vinckeia)</taxon>
    </lineage>
</organism>
<sequence length="640" mass="77356">MRQIHIRNRFKIMVKFIIGIILYCLLYCFYGLYEHIKTPIYYYSETKNKYISNKNGDTLSQGYIYEPFKNEIQKNDKLDYHFYLSLIEHIDLNKYINGKYINKDKNFINIYNFSNVKYNWDDVQVQKNDRNIVKQNIKKNKTQNNSNYFSNIWPFSLNKKYSYVDIVLPKTLINKNQNIYLHIITYLNGKLYRHGCVTKLIAEIKELQYDYITKIKKNKKYLWKWLVDDDKVSVELKQKGDEEKEEIKIDDKKKYNKVLLHIPKKIKFGPIIEYNDININKIGIFSNIFLDTSMHKYFFPIHFNDDIEFNNEYIFINHAKSNKEKNNNLSFYSIRIEYEPISYRHYSLLNIIMFNIKYLKKKYKMISYDIDSLSIYLFENISIYVYIIWMMIIIIIVIINIIVFLYDIKSWNILISLYLSFTDTILLKIICSVFILLYLNNNYENNNSKIIMIFYLIDIVICLWNFIRNYEIKLLQDYPYIIINENYIIKRKYNVFNSIEIIIKKKIQSIIILIIPLFFIYNILYKKYDSFYLFFILTIGECSYIINFMLMCQNIIANYLTKTVPNLPLIYIVPLFLNVITDDIFALLLRIPTIHKFNAFADDFIFFVFCVQLCLYKKVTKKSVVIEKAINNSMEFKKIK</sequence>
<evidence type="ECO:0000256" key="3">
    <source>
        <dbReference type="ARBA" id="ARBA00022692"/>
    </source>
</evidence>
<dbReference type="GO" id="GO:0016020">
    <property type="term" value="C:membrane"/>
    <property type="evidence" value="ECO:0007669"/>
    <property type="project" value="UniProtKB-SubCell"/>
</dbReference>
<accession>A0A1C6YFF5</accession>
<protein>
    <recommendedName>
        <fullName evidence="13">Serpentine receptor</fullName>
    </recommendedName>
</protein>
<evidence type="ECO:0000256" key="1">
    <source>
        <dbReference type="ARBA" id="ARBA00004141"/>
    </source>
</evidence>
<dbReference type="Proteomes" id="UP000220214">
    <property type="component" value="Chromosome 9"/>
</dbReference>
<reference evidence="10 12" key="1">
    <citation type="submission" date="2016-08" db="EMBL/GenBank/DDBJ databases">
        <authorList>
            <consortium name="Pathogen Informatics"/>
        </authorList>
    </citation>
    <scope>NUCLEOTIDE SEQUENCE [LARGE SCALE GENOMIC DNA]</scope>
    <source>
        <strain evidence="7 12">NK65 ny</strain>
        <strain evidence="8 11">NK65e</strain>
        <strain evidence="9 10">SP11 Antwerpcl1</strain>
    </source>
</reference>
<evidence type="ECO:0000256" key="2">
    <source>
        <dbReference type="ARBA" id="ARBA00009310"/>
    </source>
</evidence>
<feature type="transmembrane region" description="Helical" evidence="6">
    <location>
        <begin position="12"/>
        <end position="33"/>
    </location>
</feature>
<evidence type="ECO:0000256" key="5">
    <source>
        <dbReference type="ARBA" id="ARBA00023136"/>
    </source>
</evidence>
<comment type="similarity">
    <text evidence="2">Belongs to the CLPTM1 family.</text>
</comment>
<dbReference type="PANTHER" id="PTHR21347:SF0">
    <property type="entry name" value="LIPID SCRAMBLASE CLPTM1L"/>
    <property type="match status" value="1"/>
</dbReference>
<feature type="transmembrane region" description="Helical" evidence="6">
    <location>
        <begin position="531"/>
        <end position="557"/>
    </location>
</feature>
<feature type="transmembrane region" description="Helical" evidence="6">
    <location>
        <begin position="450"/>
        <end position="467"/>
    </location>
</feature>
<dbReference type="GO" id="GO:0012505">
    <property type="term" value="C:endomembrane system"/>
    <property type="evidence" value="ECO:0007669"/>
    <property type="project" value="TreeGrafter"/>
</dbReference>
<dbReference type="OrthoDB" id="378564at2759"/>
<dbReference type="Proteomes" id="UP000219860">
    <property type="component" value="Chromosome 9"/>
</dbReference>
<dbReference type="EMBL" id="LT614635">
    <property type="protein sequence ID" value="SCN25253.1"/>
    <property type="molecule type" value="Genomic_DNA"/>
</dbReference>
<dbReference type="VEuPathDB" id="PlasmoDB:PBANKA_0917100"/>
<evidence type="ECO:0000313" key="8">
    <source>
        <dbReference type="EMBL" id="SCN25253.1"/>
    </source>
</evidence>
<dbReference type="EMBL" id="LT608145">
    <property type="protein sequence ID" value="SCM22059.1"/>
    <property type="molecule type" value="Genomic_DNA"/>
</dbReference>
<dbReference type="InterPro" id="IPR008429">
    <property type="entry name" value="CLPTM1"/>
</dbReference>
<name>A0A1C6YFF5_PLABE</name>
<feature type="transmembrane region" description="Helical" evidence="6">
    <location>
        <begin position="413"/>
        <end position="438"/>
    </location>
</feature>
<evidence type="ECO:0000313" key="9">
    <source>
        <dbReference type="EMBL" id="SCO61884.1"/>
    </source>
</evidence>
<comment type="subcellular location">
    <subcellularLocation>
        <location evidence="1">Membrane</location>
        <topology evidence="1">Multi-pass membrane protein</topology>
    </subcellularLocation>
</comment>
<evidence type="ECO:0008006" key="13">
    <source>
        <dbReference type="Google" id="ProtNLM"/>
    </source>
</evidence>
<keyword evidence="5 6" id="KW-0472">Membrane</keyword>
<feature type="transmembrane region" description="Helical" evidence="6">
    <location>
        <begin position="507"/>
        <end position="525"/>
    </location>
</feature>
<gene>
    <name evidence="8" type="ORF">PBNK65E_000189400</name>
    <name evidence="7" type="ORF">PBNK65NY_000188500</name>
    <name evidence="9" type="ORF">PBSP11A_000188400</name>
</gene>
<evidence type="ECO:0000256" key="4">
    <source>
        <dbReference type="ARBA" id="ARBA00022989"/>
    </source>
</evidence>
<keyword evidence="4 6" id="KW-1133">Transmembrane helix</keyword>
<evidence type="ECO:0000313" key="11">
    <source>
        <dbReference type="Proteomes" id="UP000220214"/>
    </source>
</evidence>
<proteinExistence type="inferred from homology"/>
<feature type="transmembrane region" description="Helical" evidence="6">
    <location>
        <begin position="569"/>
        <end position="591"/>
    </location>
</feature>
<keyword evidence="3 6" id="KW-0812">Transmembrane</keyword>
<dbReference type="EMBL" id="LT608257">
    <property type="protein sequence ID" value="SCO61884.1"/>
    <property type="molecule type" value="Genomic_DNA"/>
</dbReference>
<dbReference type="AlphaFoldDB" id="A0A1C6YFF5"/>
<dbReference type="Proteomes" id="UP000516480">
    <property type="component" value="Chromosome 9"/>
</dbReference>
<feature type="transmembrane region" description="Helical" evidence="6">
    <location>
        <begin position="597"/>
        <end position="616"/>
    </location>
</feature>
<feature type="transmembrane region" description="Helical" evidence="6">
    <location>
        <begin position="383"/>
        <end position="406"/>
    </location>
</feature>
<evidence type="ECO:0000256" key="6">
    <source>
        <dbReference type="SAM" id="Phobius"/>
    </source>
</evidence>